<keyword evidence="6" id="KW-0381">Hypersensitive response</keyword>
<dbReference type="PANTHER" id="PTHR23155">
    <property type="entry name" value="DISEASE RESISTANCE PROTEIN RP"/>
    <property type="match status" value="1"/>
</dbReference>
<dbReference type="InterPro" id="IPR017884">
    <property type="entry name" value="SANT_dom"/>
</dbReference>
<dbReference type="GO" id="GO:0043531">
    <property type="term" value="F:ADP binding"/>
    <property type="evidence" value="ECO:0007669"/>
    <property type="project" value="InterPro"/>
</dbReference>
<evidence type="ECO:0000313" key="14">
    <source>
        <dbReference type="Proteomes" id="UP001161247"/>
    </source>
</evidence>
<protein>
    <submittedName>
        <fullName evidence="13">OLC1v1020387C1</fullName>
    </submittedName>
</protein>
<evidence type="ECO:0000256" key="4">
    <source>
        <dbReference type="ARBA" id="ARBA00022490"/>
    </source>
</evidence>
<dbReference type="GO" id="GO:0005524">
    <property type="term" value="F:ATP binding"/>
    <property type="evidence" value="ECO:0007669"/>
    <property type="project" value="UniProtKB-KW"/>
</dbReference>
<dbReference type="Gene3D" id="3.40.50.300">
    <property type="entry name" value="P-loop containing nucleotide triphosphate hydrolases"/>
    <property type="match status" value="3"/>
</dbReference>
<dbReference type="Gene3D" id="1.10.10.10">
    <property type="entry name" value="Winged helix-like DNA-binding domain superfamily/Winged helix DNA-binding domain"/>
    <property type="match status" value="2"/>
</dbReference>
<dbReference type="InterPro" id="IPR057712">
    <property type="entry name" value="DUF7952"/>
</dbReference>
<evidence type="ECO:0000256" key="5">
    <source>
        <dbReference type="ARBA" id="ARBA00022614"/>
    </source>
</evidence>
<comment type="subcellular location">
    <subcellularLocation>
        <location evidence="2">Cytoplasm</location>
    </subcellularLocation>
</comment>
<comment type="function">
    <text evidence="1">Confers resistance to late blight (Phytophthora infestans) races carrying the avirulence gene Avr1. Resistance proteins guard the plant against pathogens that contain an appropriate avirulence protein via an indirect interaction with this avirulence protein. That triggers a defense system including the hypersensitive response, which restricts the pathogen growth.</text>
</comment>
<feature type="region of interest" description="Disordered" evidence="11">
    <location>
        <begin position="97"/>
        <end position="126"/>
    </location>
</feature>
<evidence type="ECO:0000256" key="7">
    <source>
        <dbReference type="ARBA" id="ARBA00022737"/>
    </source>
</evidence>
<keyword evidence="9" id="KW-0611">Plant defense</keyword>
<dbReference type="PANTHER" id="PTHR23155:SF1152">
    <property type="entry name" value="AAA+ ATPASE DOMAIN-CONTAINING PROTEIN"/>
    <property type="match status" value="1"/>
</dbReference>
<evidence type="ECO:0000313" key="13">
    <source>
        <dbReference type="EMBL" id="CAI9118777.1"/>
    </source>
</evidence>
<dbReference type="Proteomes" id="UP001161247">
    <property type="component" value="Chromosome 9"/>
</dbReference>
<keyword evidence="5" id="KW-0433">Leucine-rich repeat</keyword>
<dbReference type="PRINTS" id="PR00364">
    <property type="entry name" value="DISEASERSIST"/>
</dbReference>
<keyword evidence="4" id="KW-0963">Cytoplasm</keyword>
<proteinExistence type="inferred from homology"/>
<organism evidence="13 14">
    <name type="scientific">Oldenlandia corymbosa var. corymbosa</name>
    <dbReference type="NCBI Taxonomy" id="529605"/>
    <lineage>
        <taxon>Eukaryota</taxon>
        <taxon>Viridiplantae</taxon>
        <taxon>Streptophyta</taxon>
        <taxon>Embryophyta</taxon>
        <taxon>Tracheophyta</taxon>
        <taxon>Spermatophyta</taxon>
        <taxon>Magnoliopsida</taxon>
        <taxon>eudicotyledons</taxon>
        <taxon>Gunneridae</taxon>
        <taxon>Pentapetalae</taxon>
        <taxon>asterids</taxon>
        <taxon>lamiids</taxon>
        <taxon>Gentianales</taxon>
        <taxon>Rubiaceae</taxon>
        <taxon>Rubioideae</taxon>
        <taxon>Spermacoceae</taxon>
        <taxon>Hedyotis-Oldenlandia complex</taxon>
        <taxon>Oldenlandia</taxon>
    </lineage>
</organism>
<dbReference type="InterPro" id="IPR044974">
    <property type="entry name" value="Disease_R_plants"/>
</dbReference>
<keyword evidence="8" id="KW-0547">Nucleotide-binding</keyword>
<dbReference type="InterPro" id="IPR009057">
    <property type="entry name" value="Homeodomain-like_sf"/>
</dbReference>
<sequence>MMDPMELEENGHIKNEISVDRLLPPDDSASCDLFREQDISPRIGADYQAEIPEPVRRSDYLLISRNVDRSENVAMEYLVGLPIPVLLISQEHENTKAEKIKARQSLNPSRKGRGESGSLNVDPVNVGSLDEPATKPGYSDYSFVPLSATGCWTDMETSSFLLGLYIFEKNFVQLKKFVETKSLGEIMSFYYGKFYRSHEYYRWSDSRKMKTRRCVFGQKIFSGLRQQEFLSRIFRSVSDDCKNALLEVSKTFESVDVDTTVANKKVSENIPLEPRNITDSSPEKLFVSTESKGCLGDDSVAYLNIPQIPPDFENDVLMEDAAGSKDNEASNSMGDSVPQPETDLKEVQMLQMSNNSRIDEVIMGFDDQAKEIEDRLKAEPPNRQIVSIYHFWGCIAEVTEKIKRMDDGDLANTLRQHLKEKRYLVVMDDMWSMEAWNDLKMSLPDDKKGSRILITSRNSKVASERETYHRPLLTLEESWNLFNEKLFHGCSCLKELLEIGRLIIRKCKGLPLAIVVMAGLLEKRKHRLLDAECLQLSNINFEKFELLRSLNFSDSSECYLSKYVYYKFSSELKRHIKELVVNSLKPNCYKQNMAADSYTLCLTKIDQFLQENDQFPCGWRTRFVETHLRLLKVLVCYSGKWSGEEKSEHFGLDDHHYQELESQLSSSISYCDYVTRFVFAKVSKKKNKKQKNEPKLRFEDSYVSLKFQANIATTCKYLLSSKKIQPPITDVLVFSRFADSVKDYVISLWMELEDYIQCSKQKDSFISSKVEEDYRATAQRLGYFSSLISSLTEHFIDRHELQKFLVRAGAVFLRVAAVACDNQTVNRDTSSFTAKMEFHLKNLFSIIHSKNVREITGQLLGAYLNAFEARKPSSSPTNPTLTFEDPVESFANLCQLVANQELNTILPVLDHLLANPLVRHEFPLEVKKLLELGFLAVTTKARSLIASTPNVALSKLCQKLNLIKSEILVLEVHNQKANLTIYDIGQAGSKINAFTFLSEFFKTPEADAMLSVLSNHETSLKFLERYCLEMLQKILISLRALLNQDDENLSKISGAVVSEAINLVFSLGGGSEKVECMNLLPKSFSRKFKLNYAKIRAVPQECPGLLVSNFPKSDGPVYVDNLLRNVREFLESNLYNTSKFLKDQAQVLLHEIQRLLSLMQNNHNEREDLQGERLVGLIYEAEYIIINLFEDEGVPSWYKQLMVLNAISAAKLIKAEIQEYHHHQEEERHLGSILNVVGHTLEDPNSSSTDDVIVGFEDRAKHIEDQLKSGSPQRQAVLIVGMGGVGKTTLARKVYNSLAIQYHFRKRAWCTVSQVYVKKKLLLEILECIVEIPQKSEGFTADPKKIEEMDDDEIADTLRRSLKGQRYLVVMDDIWSVQAWNDLQLSLPDDGKASRILITSRNFDASLKMEPYILPFLTVEESWNLFKERLFHGGSCPEELLEVGKLIVEYGKGLPLAVVVIAGFLEKIEKRKDLWDEIALNLMSYISHDHGDKQIKDILEFSYNHLPSHLKPCFLYLGTFSEDQEIPVQKLKWMWIGEGFIPETDSKSLEETAEEYLMELISRNLVMEAQRRSSGGIKTCTMHDMVRYLCLEKAWEVNFMEPIASAYFSNSSKSSSMFVSSSYRLCFQPKMEHDRIPLKLLSKNSKSLRVLDAEYVRTGIVGLHDLGKMHCLKYLAVRGWFSWVPSSIVQLVNLETLILRGETEKIEVSTELWSMRKLKNIHINSISHSSLPGPDEIVNLGNIATLSLLTIRNPSLGENFLRRLTGIKKLKCKFQRDLNIDHKSYVLPAMDTLHQLESLHLSTLPFTDIYFPSKFSFPTNLKKLTLKRFWLSWESISAIGQHLSNLEVLKIIGYYTGESMWDVREGEFRKLKYLKLYKFGLISFASCTSWNASSDSFPLLERLVLQDWHNLEEVPSSFGEIPTLQMIEMKDCSKLSSQLKGWHFKNPIISMLCMTYDGGSVSDICRYGDDGFIKGLRFGSFNRRQNEEAVVKSYIFLSNLNMAMDSYNNPCLTKIDQFIQENDQLPRCQICYNSQVFLSVNYEPEQSIDHHRDARDFVAQLEFHSANLLKIIEENVKEITGIQIVVDEWIFNSGYGKKYMREIGKSILAHIEELLGDTAGERYCLEILQKSLIFMRALLDQENTELSTIIGPQKSNNNESEGREGERIIGLIYEAEYIITCLFEAAGVPLWYKQMILFNTIAEAKLIKSVIQKYYSHHLKEERCHGTILDVARETFKRSNSNSSTDDVIVGLKDRAKDIEDRLTNGSPKLQVVSIVGMGGIGKTTLVKKVYNSPAIQHHFRDRAWCTVSQVYHKRELLLQILKCSCPEELLGVGSLIVENCKGLPLAIVVMAALLEKVEKRKYQWEEIAQHMMSHLAHDDGDSQIMLILELSYNHLPSHLKPCFLYFGMFLEDQQVPVQKLKWLWIAEGFVPKTDSKSLEETAEEYLVELIGRNLVMEAQRRSRGGVKTCQMHDMVRYLCLEKAREQNFMQRITKADGDDLDDTSSSYRLCFQPNMEEHRVPFKLVGPHVRSLMVLPRKQSTAVHFELKESQNLRVMDIKCTRIAARFFEELEVMRCLKYLALRGKFSTVPSRIVELFNLETLILKTDLSRYESDGINVPTELWIMRKLRHVSIDFISHSSLPDPDEISNLENIVTLSFLTFGRSSRPGQTFLSKLIGLKELKCQFGGRNGADIEKNYVFPAMDALYQLESLHLCRFRISPIVFLLCNFRFPPNLKKLTLSRFELPWESTSGIGQQFCNLEVLKLTDCYQLDSTTWNVAEGEFPNLKCLMINYNFCFKNWNASSDSFPSLERLVLQGCTELVEIPISFGEIPTLQMIEMNDCSESANKSALRIYEQQLEYGNEEFKVFACDTGKWSNEDKAKHFGSLPSDLGKLETQLISNNLSDYVAGFVFLETSVNFGNEPKLCVEGGIHVQANIARAFKYLLSLEIHPSSSIVVFLQFVDSVHDYILSLGLELQEYRKMYFPANNNYLSDYYLDKSHPATAERLRFFRVVVSNFAESLIDKEEELRNLLDRATALVFRAAIVACDIQIIDRNAVDYHKQADMLSRILRFEIIPYEVKVIYDEVVGETFEALKPSSKWTLYLYDNI</sequence>
<evidence type="ECO:0000256" key="6">
    <source>
        <dbReference type="ARBA" id="ARBA00022667"/>
    </source>
</evidence>
<keyword evidence="14" id="KW-1185">Reference proteome</keyword>
<dbReference type="EMBL" id="OX459126">
    <property type="protein sequence ID" value="CAI9118777.1"/>
    <property type="molecule type" value="Genomic_DNA"/>
</dbReference>
<reference evidence="13" key="1">
    <citation type="submission" date="2023-03" db="EMBL/GenBank/DDBJ databases">
        <authorList>
            <person name="Julca I."/>
        </authorList>
    </citation>
    <scope>NUCLEOTIDE SEQUENCE</scope>
</reference>
<dbReference type="Pfam" id="PF23559">
    <property type="entry name" value="WHD_DRP"/>
    <property type="match status" value="2"/>
</dbReference>
<dbReference type="PROSITE" id="PS51293">
    <property type="entry name" value="SANT"/>
    <property type="match status" value="1"/>
</dbReference>
<dbReference type="InterPro" id="IPR032675">
    <property type="entry name" value="LRR_dom_sf"/>
</dbReference>
<feature type="domain" description="SANT" evidence="12">
    <location>
        <begin position="152"/>
        <end position="198"/>
    </location>
</feature>
<keyword evidence="7" id="KW-0677">Repeat</keyword>
<dbReference type="FunFam" id="3.40.50.300:FF:001091">
    <property type="entry name" value="Probable disease resistance protein At1g61300"/>
    <property type="match status" value="1"/>
</dbReference>
<dbReference type="FunFam" id="1.10.10.10:FF:000322">
    <property type="entry name" value="Probable disease resistance protein At1g63360"/>
    <property type="match status" value="2"/>
</dbReference>
<evidence type="ECO:0000256" key="8">
    <source>
        <dbReference type="ARBA" id="ARBA00022741"/>
    </source>
</evidence>
<dbReference type="InterPro" id="IPR058922">
    <property type="entry name" value="WHD_DRP"/>
</dbReference>
<dbReference type="Gene3D" id="1.10.8.430">
    <property type="entry name" value="Helical domain of apoptotic protease-activating factors"/>
    <property type="match status" value="2"/>
</dbReference>
<dbReference type="SUPFAM" id="SSF46689">
    <property type="entry name" value="Homeodomain-like"/>
    <property type="match status" value="1"/>
</dbReference>
<dbReference type="InterPro" id="IPR042197">
    <property type="entry name" value="Apaf_helical"/>
</dbReference>
<evidence type="ECO:0000256" key="10">
    <source>
        <dbReference type="ARBA" id="ARBA00022840"/>
    </source>
</evidence>
<evidence type="ECO:0000256" key="2">
    <source>
        <dbReference type="ARBA" id="ARBA00004496"/>
    </source>
</evidence>
<gene>
    <name evidence="13" type="ORF">OLC1_LOCUS24566</name>
</gene>
<dbReference type="SUPFAM" id="SSF52540">
    <property type="entry name" value="P-loop containing nucleoside triphosphate hydrolases"/>
    <property type="match status" value="3"/>
</dbReference>
<dbReference type="InterPro" id="IPR002182">
    <property type="entry name" value="NB-ARC"/>
</dbReference>
<evidence type="ECO:0000256" key="1">
    <source>
        <dbReference type="ARBA" id="ARBA00002074"/>
    </source>
</evidence>
<dbReference type="InterPro" id="IPR027417">
    <property type="entry name" value="P-loop_NTPase"/>
</dbReference>
<evidence type="ECO:0000256" key="3">
    <source>
        <dbReference type="ARBA" id="ARBA00008894"/>
    </source>
</evidence>
<comment type="similarity">
    <text evidence="3">Belongs to the disease resistance NB-LRR family.</text>
</comment>
<name>A0AAV1EG87_OLDCO</name>
<dbReference type="InterPro" id="IPR055414">
    <property type="entry name" value="LRR_R13L4/SHOC2-like"/>
</dbReference>
<dbReference type="Pfam" id="PF00931">
    <property type="entry name" value="NB-ARC"/>
    <property type="match status" value="3"/>
</dbReference>
<evidence type="ECO:0000259" key="12">
    <source>
        <dbReference type="PROSITE" id="PS51293"/>
    </source>
</evidence>
<dbReference type="Pfam" id="PF23598">
    <property type="entry name" value="LRR_14"/>
    <property type="match status" value="2"/>
</dbReference>
<dbReference type="GO" id="GO:0009626">
    <property type="term" value="P:plant-type hypersensitive response"/>
    <property type="evidence" value="ECO:0007669"/>
    <property type="project" value="UniProtKB-KW"/>
</dbReference>
<dbReference type="InterPro" id="IPR036388">
    <property type="entry name" value="WH-like_DNA-bd_sf"/>
</dbReference>
<dbReference type="SUPFAM" id="SSF52058">
    <property type="entry name" value="L domain-like"/>
    <property type="match status" value="2"/>
</dbReference>
<dbReference type="Pfam" id="PF25826">
    <property type="entry name" value="DUF7952"/>
    <property type="match status" value="1"/>
</dbReference>
<evidence type="ECO:0000256" key="9">
    <source>
        <dbReference type="ARBA" id="ARBA00022821"/>
    </source>
</evidence>
<dbReference type="Gene3D" id="3.80.10.10">
    <property type="entry name" value="Ribonuclease Inhibitor"/>
    <property type="match status" value="3"/>
</dbReference>
<accession>A0AAV1EG87</accession>
<dbReference type="GO" id="GO:0005737">
    <property type="term" value="C:cytoplasm"/>
    <property type="evidence" value="ECO:0007669"/>
    <property type="project" value="UniProtKB-SubCell"/>
</dbReference>
<evidence type="ECO:0000256" key="11">
    <source>
        <dbReference type="SAM" id="MobiDB-lite"/>
    </source>
</evidence>
<keyword evidence="10" id="KW-0067">ATP-binding</keyword>
<dbReference type="GO" id="GO:0051607">
    <property type="term" value="P:defense response to virus"/>
    <property type="evidence" value="ECO:0007669"/>
    <property type="project" value="UniProtKB-ARBA"/>
</dbReference>